<dbReference type="AlphaFoldDB" id="A0A9Q0RWU3"/>
<keyword evidence="2" id="KW-1185">Reference proteome</keyword>
<organism evidence="1 2">
    <name type="scientific">Pseudolycoriella hygida</name>
    <dbReference type="NCBI Taxonomy" id="35572"/>
    <lineage>
        <taxon>Eukaryota</taxon>
        <taxon>Metazoa</taxon>
        <taxon>Ecdysozoa</taxon>
        <taxon>Arthropoda</taxon>
        <taxon>Hexapoda</taxon>
        <taxon>Insecta</taxon>
        <taxon>Pterygota</taxon>
        <taxon>Neoptera</taxon>
        <taxon>Endopterygota</taxon>
        <taxon>Diptera</taxon>
        <taxon>Nematocera</taxon>
        <taxon>Sciaroidea</taxon>
        <taxon>Sciaridae</taxon>
        <taxon>Pseudolycoriella</taxon>
    </lineage>
</organism>
<evidence type="ECO:0000313" key="1">
    <source>
        <dbReference type="EMBL" id="KAJ6637125.1"/>
    </source>
</evidence>
<proteinExistence type="predicted"/>
<reference evidence="1" key="1">
    <citation type="submission" date="2022-07" db="EMBL/GenBank/DDBJ databases">
        <authorList>
            <person name="Trinca V."/>
            <person name="Uliana J.V.C."/>
            <person name="Torres T.T."/>
            <person name="Ward R.J."/>
            <person name="Monesi N."/>
        </authorList>
    </citation>
    <scope>NUCLEOTIDE SEQUENCE</scope>
    <source>
        <strain evidence="1">HSMRA1968</strain>
        <tissue evidence="1">Whole embryos</tissue>
    </source>
</reference>
<sequence>MNDQTVQLKVKTLNYFPFISYQSYKIHLLNLVDVKKTINQYIAPKQTINFALLVLVPILPCNLDYQSLVVPIRHPFHRPNLLVSKHLDLECVLACPNLLVSYHLDRQWLAKRIHIVKHLVHKYLVRTSVNMGSRRACPFDPMSSRRFSSNHHHNQYFVHASLRIGQPVVDKMVMIAVTKTRKRTWIVNATRSSVEDSVVIKKRLFIHRLSVAEFLLKLNLSEYCFSHGKLNNRNNNQETGYKMAHPYVTRQTYGRFSLAEKILPSAVDVEILIGIENESNKTLCNILPNIES</sequence>
<dbReference type="EMBL" id="WJQU01000003">
    <property type="protein sequence ID" value="KAJ6637125.1"/>
    <property type="molecule type" value="Genomic_DNA"/>
</dbReference>
<gene>
    <name evidence="1" type="ORF">Bhyg_09851</name>
</gene>
<comment type="caution">
    <text evidence="1">The sequence shown here is derived from an EMBL/GenBank/DDBJ whole genome shotgun (WGS) entry which is preliminary data.</text>
</comment>
<dbReference type="Proteomes" id="UP001151699">
    <property type="component" value="Chromosome X"/>
</dbReference>
<evidence type="ECO:0000313" key="2">
    <source>
        <dbReference type="Proteomes" id="UP001151699"/>
    </source>
</evidence>
<name>A0A9Q0RWU3_9DIPT</name>
<protein>
    <submittedName>
        <fullName evidence="1">Uncharacterized protein</fullName>
    </submittedName>
</protein>
<accession>A0A9Q0RWU3</accession>